<evidence type="ECO:0000313" key="2">
    <source>
        <dbReference type="EMBL" id="PIC49069.1"/>
    </source>
</evidence>
<feature type="transmembrane region" description="Helical" evidence="1">
    <location>
        <begin position="141"/>
        <end position="165"/>
    </location>
</feature>
<dbReference type="EMBL" id="PDUG01000002">
    <property type="protein sequence ID" value="PIC49069.1"/>
    <property type="molecule type" value="Genomic_DNA"/>
</dbReference>
<evidence type="ECO:0000313" key="3">
    <source>
        <dbReference type="Proteomes" id="UP000230233"/>
    </source>
</evidence>
<name>A0A2G5VB98_9PELO</name>
<keyword evidence="3" id="KW-1185">Reference proteome</keyword>
<gene>
    <name evidence="2" type="primary">Cnig_chr_II.g7800</name>
    <name evidence="2" type="ORF">B9Z55_007800</name>
</gene>
<comment type="caution">
    <text evidence="2">The sequence shown here is derived from an EMBL/GenBank/DDBJ whole genome shotgun (WGS) entry which is preliminary data.</text>
</comment>
<accession>A0A2G5VB98</accession>
<evidence type="ECO:0000256" key="1">
    <source>
        <dbReference type="SAM" id="Phobius"/>
    </source>
</evidence>
<organism evidence="2 3">
    <name type="scientific">Caenorhabditis nigoni</name>
    <dbReference type="NCBI Taxonomy" id="1611254"/>
    <lineage>
        <taxon>Eukaryota</taxon>
        <taxon>Metazoa</taxon>
        <taxon>Ecdysozoa</taxon>
        <taxon>Nematoda</taxon>
        <taxon>Chromadorea</taxon>
        <taxon>Rhabditida</taxon>
        <taxon>Rhabditina</taxon>
        <taxon>Rhabditomorpha</taxon>
        <taxon>Rhabditoidea</taxon>
        <taxon>Rhabditidae</taxon>
        <taxon>Peloderinae</taxon>
        <taxon>Caenorhabditis</taxon>
    </lineage>
</organism>
<dbReference type="Proteomes" id="UP000230233">
    <property type="component" value="Chromosome II"/>
</dbReference>
<proteinExistence type="predicted"/>
<keyword evidence="1" id="KW-1133">Transmembrane helix</keyword>
<keyword evidence="1" id="KW-0812">Transmembrane</keyword>
<keyword evidence="1" id="KW-0472">Membrane</keyword>
<dbReference type="AlphaFoldDB" id="A0A2G5VB98"/>
<sequence length="171" mass="19972">MVFKNQTISNISQSISNMYRNYKHYKDREIEDACISIRVKPEECSNDKECRLLFLKKCVEEFPEISVTIFERLSDRPELKKVWIEGKDATASQKAMAKEIVEPFCKAFIETSKYNEGDKEHPGYTFCCEILDYCSFYVQTWFYVVCGVVGLLLLVGIAGTVFFFYRKRKGK</sequence>
<protein>
    <submittedName>
        <fullName evidence="2">Uncharacterized protein</fullName>
    </submittedName>
</protein>
<reference evidence="3" key="1">
    <citation type="submission" date="2017-10" db="EMBL/GenBank/DDBJ databases">
        <title>Rapid genome shrinkage in a self-fertile nematode reveals novel sperm competition proteins.</title>
        <authorList>
            <person name="Yin D."/>
            <person name="Schwarz E.M."/>
            <person name="Thomas C.G."/>
            <person name="Felde R.L."/>
            <person name="Korf I.F."/>
            <person name="Cutter A.D."/>
            <person name="Schartner C.M."/>
            <person name="Ralston E.J."/>
            <person name="Meyer B.J."/>
            <person name="Haag E.S."/>
        </authorList>
    </citation>
    <scope>NUCLEOTIDE SEQUENCE [LARGE SCALE GENOMIC DNA]</scope>
    <source>
        <strain evidence="3">JU1422</strain>
    </source>
</reference>